<evidence type="ECO:0000313" key="3">
    <source>
        <dbReference type="Proteomes" id="UP000642070"/>
    </source>
</evidence>
<protein>
    <recommendedName>
        <fullName evidence="4">DUF4386 family protein</fullName>
    </recommendedName>
</protein>
<dbReference type="AlphaFoldDB" id="A0A917SZ74"/>
<dbReference type="RefSeq" id="WP_190247655.1">
    <property type="nucleotide sequence ID" value="NZ_BMPI01000001.1"/>
</dbReference>
<reference evidence="2" key="2">
    <citation type="submission" date="2020-09" db="EMBL/GenBank/DDBJ databases">
        <authorList>
            <person name="Sun Q."/>
            <person name="Ohkuma M."/>
        </authorList>
    </citation>
    <scope>NUCLEOTIDE SEQUENCE</scope>
    <source>
        <strain evidence="2">JCM 19831</strain>
    </source>
</reference>
<feature type="transmembrane region" description="Helical" evidence="1">
    <location>
        <begin position="96"/>
        <end position="115"/>
    </location>
</feature>
<feature type="transmembrane region" description="Helical" evidence="1">
    <location>
        <begin position="158"/>
        <end position="176"/>
    </location>
</feature>
<comment type="caution">
    <text evidence="2">The sequence shown here is derived from an EMBL/GenBank/DDBJ whole genome shotgun (WGS) entry which is preliminary data.</text>
</comment>
<keyword evidence="1" id="KW-0812">Transmembrane</keyword>
<name>A0A917SZ74_9ACTN</name>
<dbReference type="EMBL" id="BMPI01000001">
    <property type="protein sequence ID" value="GGM03449.1"/>
    <property type="molecule type" value="Genomic_DNA"/>
</dbReference>
<feature type="transmembrane region" description="Helical" evidence="1">
    <location>
        <begin position="183"/>
        <end position="200"/>
    </location>
</feature>
<gene>
    <name evidence="2" type="ORF">GCM10007977_000960</name>
</gene>
<organism evidence="2 3">
    <name type="scientific">Dactylosporangium sucinum</name>
    <dbReference type="NCBI Taxonomy" id="1424081"/>
    <lineage>
        <taxon>Bacteria</taxon>
        <taxon>Bacillati</taxon>
        <taxon>Actinomycetota</taxon>
        <taxon>Actinomycetes</taxon>
        <taxon>Micromonosporales</taxon>
        <taxon>Micromonosporaceae</taxon>
        <taxon>Dactylosporangium</taxon>
    </lineage>
</organism>
<proteinExistence type="predicted"/>
<accession>A0A917SZ74</accession>
<keyword evidence="3" id="KW-1185">Reference proteome</keyword>
<sequence>MTAETPSRRPGRPPIDRTSLRLPATLLLAGQLLFIVITQFHAGGPANDHPAVFAGYAGSRTWTAVHLGQFAAMAVLLAGLLALFSALEVRAGTARWAGRFGAASAVATLALYGVLQAVDGVALKQAVDAWAGAPDAAQAARFAGAEAVRWLEWGVRSYQDVALGLALLFAAAVVRAAGLPGPIAYLIVLCGLAYLAQGWVAGAEGFTETQTILIVLAFALNLAWMTWLVIVAWRVRDRQAPSPAG</sequence>
<keyword evidence="1" id="KW-1133">Transmembrane helix</keyword>
<dbReference type="Proteomes" id="UP000642070">
    <property type="component" value="Unassembled WGS sequence"/>
</dbReference>
<evidence type="ECO:0008006" key="4">
    <source>
        <dbReference type="Google" id="ProtNLM"/>
    </source>
</evidence>
<evidence type="ECO:0000256" key="1">
    <source>
        <dbReference type="SAM" id="Phobius"/>
    </source>
</evidence>
<feature type="transmembrane region" description="Helical" evidence="1">
    <location>
        <begin position="212"/>
        <end position="233"/>
    </location>
</feature>
<feature type="transmembrane region" description="Helical" evidence="1">
    <location>
        <begin position="62"/>
        <end position="84"/>
    </location>
</feature>
<evidence type="ECO:0000313" key="2">
    <source>
        <dbReference type="EMBL" id="GGM03449.1"/>
    </source>
</evidence>
<reference evidence="2" key="1">
    <citation type="journal article" date="2014" name="Int. J. Syst. Evol. Microbiol.">
        <title>Complete genome sequence of Corynebacterium casei LMG S-19264T (=DSM 44701T), isolated from a smear-ripened cheese.</title>
        <authorList>
            <consortium name="US DOE Joint Genome Institute (JGI-PGF)"/>
            <person name="Walter F."/>
            <person name="Albersmeier A."/>
            <person name="Kalinowski J."/>
            <person name="Ruckert C."/>
        </authorList>
    </citation>
    <scope>NUCLEOTIDE SEQUENCE</scope>
    <source>
        <strain evidence="2">JCM 19831</strain>
    </source>
</reference>
<keyword evidence="1" id="KW-0472">Membrane</keyword>
<feature type="transmembrane region" description="Helical" evidence="1">
    <location>
        <begin position="20"/>
        <end position="42"/>
    </location>
</feature>